<feature type="region of interest" description="Disordered" evidence="2">
    <location>
        <begin position="205"/>
        <end position="278"/>
    </location>
</feature>
<reference evidence="3" key="1">
    <citation type="submission" date="2023-10" db="EMBL/GenBank/DDBJ databases">
        <authorList>
            <person name="Noh H."/>
        </authorList>
    </citation>
    <scope>NUCLEOTIDE SEQUENCE</scope>
    <source>
        <strain evidence="3">DUCC4014</strain>
    </source>
</reference>
<feature type="compositionally biased region" description="Basic and acidic residues" evidence="2">
    <location>
        <begin position="121"/>
        <end position="130"/>
    </location>
</feature>
<feature type="compositionally biased region" description="Basic and acidic residues" evidence="2">
    <location>
        <begin position="968"/>
        <end position="978"/>
    </location>
</feature>
<feature type="compositionally biased region" description="Basic and acidic residues" evidence="2">
    <location>
        <begin position="63"/>
        <end position="80"/>
    </location>
</feature>
<organism evidence="3 4">
    <name type="scientific">Vanrija pseudolonga</name>
    <dbReference type="NCBI Taxonomy" id="143232"/>
    <lineage>
        <taxon>Eukaryota</taxon>
        <taxon>Fungi</taxon>
        <taxon>Dikarya</taxon>
        <taxon>Basidiomycota</taxon>
        <taxon>Agaricomycotina</taxon>
        <taxon>Tremellomycetes</taxon>
        <taxon>Trichosporonales</taxon>
        <taxon>Trichosporonaceae</taxon>
        <taxon>Vanrija</taxon>
    </lineage>
</organism>
<dbReference type="Proteomes" id="UP000827549">
    <property type="component" value="Chromosome 1"/>
</dbReference>
<protein>
    <submittedName>
        <fullName evidence="3">Protein SOK1</fullName>
    </submittedName>
</protein>
<evidence type="ECO:0000313" key="3">
    <source>
        <dbReference type="EMBL" id="WOO77511.1"/>
    </source>
</evidence>
<accession>A0AAF0Y4F0</accession>
<feature type="region of interest" description="Disordered" evidence="2">
    <location>
        <begin position="1"/>
        <end position="147"/>
    </location>
</feature>
<comment type="similarity">
    <text evidence="1">Belongs to the TCP11 family.</text>
</comment>
<dbReference type="RefSeq" id="XP_062623543.1">
    <property type="nucleotide sequence ID" value="XM_062767559.1"/>
</dbReference>
<dbReference type="PANTHER" id="PTHR12832:SF11">
    <property type="entry name" value="LD23868P"/>
    <property type="match status" value="1"/>
</dbReference>
<proteinExistence type="inferred from homology"/>
<evidence type="ECO:0000256" key="2">
    <source>
        <dbReference type="SAM" id="MobiDB-lite"/>
    </source>
</evidence>
<dbReference type="PANTHER" id="PTHR12832">
    <property type="entry name" value="TESTIS-SPECIFIC PROTEIN PBS13 T-COMPLEX 11"/>
    <property type="match status" value="1"/>
</dbReference>
<dbReference type="EMBL" id="CP086714">
    <property type="protein sequence ID" value="WOO77511.1"/>
    <property type="molecule type" value="Genomic_DNA"/>
</dbReference>
<feature type="compositionally biased region" description="Polar residues" evidence="2">
    <location>
        <begin position="958"/>
        <end position="967"/>
    </location>
</feature>
<gene>
    <name evidence="3" type="primary">SOK1</name>
    <name evidence="3" type="ORF">LOC62_01G001089</name>
</gene>
<feature type="compositionally biased region" description="Basic residues" evidence="2">
    <location>
        <begin position="42"/>
        <end position="62"/>
    </location>
</feature>
<feature type="compositionally biased region" description="Low complexity" evidence="2">
    <location>
        <begin position="131"/>
        <end position="143"/>
    </location>
</feature>
<dbReference type="GO" id="GO:0010737">
    <property type="term" value="P:protein kinase A signaling"/>
    <property type="evidence" value="ECO:0007669"/>
    <property type="project" value="TreeGrafter"/>
</dbReference>
<feature type="compositionally biased region" description="Pro residues" evidence="2">
    <location>
        <begin position="106"/>
        <end position="120"/>
    </location>
</feature>
<dbReference type="InterPro" id="IPR008862">
    <property type="entry name" value="Tcp11"/>
</dbReference>
<sequence>METDPNSYADRGASSSSSAPTLPQRPPTAGHRPSSSQDTHSTHAHAHSHSHSHGHAHSHGHHPLPERLERVDPNPRDPRAATHPSPKIGSSTAPWNEGLTSGGGRPPSPKLAPSPSLPPPPRDEAPEHAESSSQAQSRRSAAETPEVECEHLADMYTPFVSPAAPQAGSAMVASRAPAIAPPSADHLRHAMQHPQHDAVVVGGVNCPTIYEPSPAPEQQHREQRTQDVGMDQAPSTSSMATLSVPQSGLMTCKPLDRVASTSGTSSHPSPPYHGRRKDTEWVRRAQARKGMERIASHLGGCHAPPAPPIVLKKRARSFSDPPESHRPTSVQAARNAAKYFRGLPRKKMRVWTAKDAAEAAEGERIMRQIRGRATDHFIAAAREPPVNMRSLRVLDTNEVLRLPQMRHDLLFDNFGFRPIHNAMAYTSTTNYGLLSTISRSQIVHPSPACETSNRYWDCIRAEVEIGCRCTRWDNASPARLKECICGRWKEGLSEEQWWRESRATWPSRLPKLVQSLREILESLMASTTPCVNHYAHSLSRDNNAVHTGVCPTVTHSLVPTLFAALDPEFLTIQVRRGNFDTDIFRVIGEAMKVHCAPVRDSMVDDMVATATGCDGRVPDVVSALRKCFDCAEVMKLDIANHQVQSLKGMLWQQAEQNEMTTFIHYLVAAGRKLESSKTYAWINAASKRVAMTTAPRARRHLMGQCSCSSNTEFVIRSLTEGFIDLVFGDWVEDSEAWPPVVPSRCPGSPSTGQVFPTKVIVPELFKMDSCRIKNFHAEMVDIAIAKSILSAFKEHYLRQNPSASAEEIEAQVAQVRESYKHVMTLGNGLARTASDCPSDLSLHMAHRIVFAREVYATGPRSQAHVEVVNRLAQDFDRLIADKFARRDSETYLVALKDLRQLVSVMLTNSLLVHRVQPESFLYDMRGVDTRPCVPAEQGETIAVPRLRVPARRFVTLTEPLTGQGPSTSDEREHYHRPADSPNVKAARERFKSTVAQSTSSESEMATRLGFDPLVHEIRAVVARMVKTADFNLCVFANLYGRQGMLIGSGDVLPLPELSQI</sequence>
<evidence type="ECO:0000256" key="1">
    <source>
        <dbReference type="ARBA" id="ARBA00010954"/>
    </source>
</evidence>
<dbReference type="Pfam" id="PF05794">
    <property type="entry name" value="Tcp11"/>
    <property type="match status" value="1"/>
</dbReference>
<keyword evidence="4" id="KW-1185">Reference proteome</keyword>
<dbReference type="AlphaFoldDB" id="A0AAF0Y4F0"/>
<name>A0AAF0Y4F0_9TREE</name>
<feature type="compositionally biased region" description="Polar residues" evidence="2">
    <location>
        <begin position="233"/>
        <end position="249"/>
    </location>
</feature>
<evidence type="ECO:0000313" key="4">
    <source>
        <dbReference type="Proteomes" id="UP000827549"/>
    </source>
</evidence>
<feature type="region of interest" description="Disordered" evidence="2">
    <location>
        <begin position="958"/>
        <end position="983"/>
    </location>
</feature>
<dbReference type="GeneID" id="87804347"/>